<organism evidence="4 5">
    <name type="scientific">Halococcus salifodinae DSM 8989</name>
    <dbReference type="NCBI Taxonomy" id="1227456"/>
    <lineage>
        <taxon>Archaea</taxon>
        <taxon>Methanobacteriati</taxon>
        <taxon>Methanobacteriota</taxon>
        <taxon>Stenosarchaea group</taxon>
        <taxon>Halobacteria</taxon>
        <taxon>Halobacteriales</taxon>
        <taxon>Halococcaceae</taxon>
        <taxon>Halococcus</taxon>
    </lineage>
</organism>
<dbReference type="Pfam" id="PF09339">
    <property type="entry name" value="HTH_IclR"/>
    <property type="match status" value="1"/>
</dbReference>
<dbReference type="STRING" id="1227456.C450_12350"/>
<evidence type="ECO:0000256" key="1">
    <source>
        <dbReference type="SAM" id="MobiDB-lite"/>
    </source>
</evidence>
<dbReference type="EMBL" id="AOME01000068">
    <property type="protein sequence ID" value="EMA51266.1"/>
    <property type="molecule type" value="Genomic_DNA"/>
</dbReference>
<dbReference type="Pfam" id="PF24218">
    <property type="entry name" value="DUF7437"/>
    <property type="match status" value="1"/>
</dbReference>
<dbReference type="Gene3D" id="1.10.10.10">
    <property type="entry name" value="Winged helix-like DNA-binding domain superfamily/Winged helix DNA-binding domain"/>
    <property type="match status" value="1"/>
</dbReference>
<dbReference type="InterPro" id="IPR055860">
    <property type="entry name" value="DUF7437"/>
</dbReference>
<protein>
    <submittedName>
        <fullName evidence="4">Uncharacterized protein</fullName>
    </submittedName>
</protein>
<reference evidence="4 5" key="1">
    <citation type="journal article" date="2014" name="PLoS Genet.">
        <title>Phylogenetically driven sequencing of extremely halophilic archaea reveals strategies for static and dynamic osmo-response.</title>
        <authorList>
            <person name="Becker E.A."/>
            <person name="Seitzer P.M."/>
            <person name="Tritt A."/>
            <person name="Larsen D."/>
            <person name="Krusor M."/>
            <person name="Yao A.I."/>
            <person name="Wu D."/>
            <person name="Madern D."/>
            <person name="Eisen J.A."/>
            <person name="Darling A.E."/>
            <person name="Facciotti M.T."/>
        </authorList>
    </citation>
    <scope>NUCLEOTIDE SEQUENCE [LARGE SCALE GENOMIC DNA]</scope>
    <source>
        <strain evidence="4 5">DSM 8989</strain>
    </source>
</reference>
<accession>M0N068</accession>
<keyword evidence="5" id="KW-1185">Reference proteome</keyword>
<proteinExistence type="predicted"/>
<dbReference type="SUPFAM" id="SSF46785">
    <property type="entry name" value="Winged helix' DNA-binding domain"/>
    <property type="match status" value="1"/>
</dbReference>
<gene>
    <name evidence="4" type="ORF">C450_12350</name>
</gene>
<comment type="caution">
    <text evidence="4">The sequence shown here is derived from an EMBL/GenBank/DDBJ whole genome shotgun (WGS) entry which is preliminary data.</text>
</comment>
<feature type="region of interest" description="Disordered" evidence="1">
    <location>
        <begin position="218"/>
        <end position="242"/>
    </location>
</feature>
<evidence type="ECO:0000259" key="3">
    <source>
        <dbReference type="Pfam" id="PF24218"/>
    </source>
</evidence>
<dbReference type="InterPro" id="IPR036390">
    <property type="entry name" value="WH_DNA-bd_sf"/>
</dbReference>
<feature type="domain" description="HTH iclR-type" evidence="2">
    <location>
        <begin position="67"/>
        <end position="103"/>
    </location>
</feature>
<evidence type="ECO:0000259" key="2">
    <source>
        <dbReference type="Pfam" id="PF09339"/>
    </source>
</evidence>
<dbReference type="OrthoDB" id="350231at2157"/>
<feature type="domain" description="DUF7437" evidence="3">
    <location>
        <begin position="137"/>
        <end position="199"/>
    </location>
</feature>
<dbReference type="RefSeq" id="WP_005043720.1">
    <property type="nucleotide sequence ID" value="NZ_AOME01000068.1"/>
</dbReference>
<sequence>MDLPPDHEYLCPDGGTGEVLDPPPFDAVDDAALTPEALAENAPQLETVVQLLNRPALARVYVYVCYRGPVTPPAVMDALALSKSTTYEYVDTLTDLGLVERDDSTRPQRVTAEPLVILEQYAPIIVTPTVLHAIGLQEVDEDIAYFVERHGVGKLVAALRGAGLHFAGKTTQRMVATDIDVRDTEAMMIVYALRPALALGRDHDPYFAYLFPDVHDQLDLPDPDPDDEGGNPERSPTTDADE</sequence>
<dbReference type="InterPro" id="IPR036388">
    <property type="entry name" value="WH-like_DNA-bd_sf"/>
</dbReference>
<dbReference type="AlphaFoldDB" id="M0N068"/>
<dbReference type="Proteomes" id="UP000011625">
    <property type="component" value="Unassembled WGS sequence"/>
</dbReference>
<name>M0N068_9EURY</name>
<dbReference type="PATRIC" id="fig|1227456.3.peg.2498"/>
<dbReference type="InterPro" id="IPR005471">
    <property type="entry name" value="Tscrpt_reg_IclR_N"/>
</dbReference>
<evidence type="ECO:0000313" key="4">
    <source>
        <dbReference type="EMBL" id="EMA51266.1"/>
    </source>
</evidence>
<feature type="compositionally biased region" description="Acidic residues" evidence="1">
    <location>
        <begin position="219"/>
        <end position="230"/>
    </location>
</feature>
<dbReference type="GO" id="GO:0006355">
    <property type="term" value="P:regulation of DNA-templated transcription"/>
    <property type="evidence" value="ECO:0007669"/>
    <property type="project" value="InterPro"/>
</dbReference>
<evidence type="ECO:0000313" key="5">
    <source>
        <dbReference type="Proteomes" id="UP000011625"/>
    </source>
</evidence>
<dbReference type="GO" id="GO:0003677">
    <property type="term" value="F:DNA binding"/>
    <property type="evidence" value="ECO:0007669"/>
    <property type="project" value="InterPro"/>
</dbReference>